<dbReference type="EMBL" id="CP118166">
    <property type="protein sequence ID" value="WDI32545.1"/>
    <property type="molecule type" value="Genomic_DNA"/>
</dbReference>
<feature type="transmembrane region" description="Helical" evidence="1">
    <location>
        <begin position="20"/>
        <end position="36"/>
    </location>
</feature>
<dbReference type="AlphaFoldDB" id="A0AAF0CC45"/>
<sequence>MEQESSASKSKRRARVLRRSATEVFFAMLFVAAVLIGDRSASGQDAALYMKILAVGLPLLVVTVWWLFYAKLITSLGEFERAMATRSLAISCGVTLWVTTAWGLAIEFAGAPGLSLALIAPLAAIIYSVTRAIFHFVYR</sequence>
<evidence type="ECO:0000313" key="3">
    <source>
        <dbReference type="Proteomes" id="UP001214043"/>
    </source>
</evidence>
<keyword evidence="1" id="KW-1133">Transmembrane helix</keyword>
<keyword evidence="3" id="KW-1185">Reference proteome</keyword>
<dbReference type="Proteomes" id="UP001214043">
    <property type="component" value="Chromosome"/>
</dbReference>
<protein>
    <submittedName>
        <fullName evidence="2">Uncharacterized protein</fullName>
    </submittedName>
</protein>
<gene>
    <name evidence="2" type="ORF">PUV54_04970</name>
</gene>
<reference evidence="2" key="1">
    <citation type="submission" date="2023-02" db="EMBL/GenBank/DDBJ databases">
        <title>Genome sequence of Hyphococcus flavus.</title>
        <authorList>
            <person name="Rong J.-C."/>
            <person name="Zhao Q."/>
            <person name="Yi M."/>
            <person name="Wu J.-Y."/>
        </authorList>
    </citation>
    <scope>NUCLEOTIDE SEQUENCE</scope>
    <source>
        <strain evidence="2">MCCC 1K03223</strain>
    </source>
</reference>
<organism evidence="2 3">
    <name type="scientific">Hyphococcus flavus</name>
    <dbReference type="NCBI Taxonomy" id="1866326"/>
    <lineage>
        <taxon>Bacteria</taxon>
        <taxon>Pseudomonadati</taxon>
        <taxon>Pseudomonadota</taxon>
        <taxon>Alphaproteobacteria</taxon>
        <taxon>Parvularculales</taxon>
        <taxon>Parvularculaceae</taxon>
        <taxon>Hyphococcus</taxon>
    </lineage>
</organism>
<feature type="transmembrane region" description="Helical" evidence="1">
    <location>
        <begin position="116"/>
        <end position="138"/>
    </location>
</feature>
<feature type="transmembrane region" description="Helical" evidence="1">
    <location>
        <begin position="88"/>
        <end position="110"/>
    </location>
</feature>
<name>A0AAF0CC45_9PROT</name>
<keyword evidence="1" id="KW-0812">Transmembrane</keyword>
<proteinExistence type="predicted"/>
<evidence type="ECO:0000256" key="1">
    <source>
        <dbReference type="SAM" id="Phobius"/>
    </source>
</evidence>
<keyword evidence="1" id="KW-0472">Membrane</keyword>
<accession>A0AAF0CC45</accession>
<feature type="transmembrane region" description="Helical" evidence="1">
    <location>
        <begin position="48"/>
        <end position="68"/>
    </location>
</feature>
<dbReference type="RefSeq" id="WP_274494472.1">
    <property type="nucleotide sequence ID" value="NZ_CP118166.1"/>
</dbReference>
<evidence type="ECO:0000313" key="2">
    <source>
        <dbReference type="EMBL" id="WDI32545.1"/>
    </source>
</evidence>
<dbReference type="KEGG" id="hfl:PUV54_04970"/>